<keyword evidence="2" id="KW-1185">Reference proteome</keyword>
<reference evidence="1 2" key="1">
    <citation type="submission" date="2020-03" db="EMBL/GenBank/DDBJ databases">
        <title>Whole genome shotgun sequence of Phytohabitans flavus NBRC 107702.</title>
        <authorList>
            <person name="Komaki H."/>
            <person name="Tamura T."/>
        </authorList>
    </citation>
    <scope>NUCLEOTIDE SEQUENCE [LARGE SCALE GENOMIC DNA]</scope>
    <source>
        <strain evidence="1 2">NBRC 107702</strain>
    </source>
</reference>
<evidence type="ECO:0000313" key="1">
    <source>
        <dbReference type="EMBL" id="BCB79184.1"/>
    </source>
</evidence>
<accession>A0A6F8XZA7</accession>
<dbReference type="Proteomes" id="UP000502508">
    <property type="component" value="Chromosome"/>
</dbReference>
<gene>
    <name evidence="1" type="ORF">Pflav_055940</name>
</gene>
<dbReference type="AlphaFoldDB" id="A0A6F8XZA7"/>
<protein>
    <submittedName>
        <fullName evidence="1">Uncharacterized protein</fullName>
    </submittedName>
</protein>
<dbReference type="EMBL" id="AP022870">
    <property type="protein sequence ID" value="BCB79184.1"/>
    <property type="molecule type" value="Genomic_DNA"/>
</dbReference>
<sequence length="149" mass="16151">MDPSMALRMDGEWHVGDGPDDLDAFLEEIGAEGYDVHEIRHSACGQCGAGVFGVSGDPVEGTMRRTCRQCEAEHFVAGSGEYWSEDDVQVMVCVCEEEGFDVAVGYSLYPNGKGIRSLATAERCVACGKIGSFTRWMVRGGEMELLDLA</sequence>
<evidence type="ECO:0000313" key="2">
    <source>
        <dbReference type="Proteomes" id="UP000502508"/>
    </source>
</evidence>
<name>A0A6F8XZA7_9ACTN</name>
<organism evidence="1 2">
    <name type="scientific">Phytohabitans flavus</name>
    <dbReference type="NCBI Taxonomy" id="1076124"/>
    <lineage>
        <taxon>Bacteria</taxon>
        <taxon>Bacillati</taxon>
        <taxon>Actinomycetota</taxon>
        <taxon>Actinomycetes</taxon>
        <taxon>Micromonosporales</taxon>
        <taxon>Micromonosporaceae</taxon>
    </lineage>
</organism>
<proteinExistence type="predicted"/>
<dbReference type="KEGG" id="pfla:Pflav_055940"/>
<reference evidence="1 2" key="2">
    <citation type="submission" date="2020-03" db="EMBL/GenBank/DDBJ databases">
        <authorList>
            <person name="Ichikawa N."/>
            <person name="Kimura A."/>
            <person name="Kitahashi Y."/>
            <person name="Uohara A."/>
        </authorList>
    </citation>
    <scope>NUCLEOTIDE SEQUENCE [LARGE SCALE GENOMIC DNA]</scope>
    <source>
        <strain evidence="1 2">NBRC 107702</strain>
    </source>
</reference>